<feature type="transmembrane region" description="Helical" evidence="3">
    <location>
        <begin position="92"/>
        <end position="114"/>
    </location>
</feature>
<evidence type="ECO:0000256" key="2">
    <source>
        <dbReference type="PROSITE-ProRule" id="PRU00169"/>
    </source>
</evidence>
<dbReference type="Pfam" id="PF02397">
    <property type="entry name" value="Bac_transf"/>
    <property type="match status" value="1"/>
</dbReference>
<comment type="caution">
    <text evidence="2">Lacks conserved residue(s) required for the propagation of feature annotation.</text>
</comment>
<dbReference type="GO" id="GO:0000160">
    <property type="term" value="P:phosphorelay signal transduction system"/>
    <property type="evidence" value="ECO:0007669"/>
    <property type="project" value="InterPro"/>
</dbReference>
<dbReference type="AlphaFoldDB" id="A0A399SMI1"/>
<keyword evidence="3" id="KW-0812">Transmembrane</keyword>
<gene>
    <name evidence="5" type="ORF">D1627_01290</name>
</gene>
<keyword evidence="6" id="KW-1185">Reference proteome</keyword>
<evidence type="ECO:0000259" key="4">
    <source>
        <dbReference type="PROSITE" id="PS50110"/>
    </source>
</evidence>
<evidence type="ECO:0000256" key="1">
    <source>
        <dbReference type="ARBA" id="ARBA00006464"/>
    </source>
</evidence>
<reference evidence="6" key="1">
    <citation type="submission" date="2018-08" db="EMBL/GenBank/DDBJ databases">
        <title>Mucilaginibacter sp. MYSH2.</title>
        <authorList>
            <person name="Seo T."/>
        </authorList>
    </citation>
    <scope>NUCLEOTIDE SEQUENCE [LARGE SCALE GENOMIC DNA]</scope>
    <source>
        <strain evidence="6">KIRAN</strain>
    </source>
</reference>
<name>A0A399SMI1_9BACT</name>
<evidence type="ECO:0000256" key="3">
    <source>
        <dbReference type="SAM" id="Phobius"/>
    </source>
</evidence>
<dbReference type="InterPro" id="IPR011006">
    <property type="entry name" value="CheY-like_superfamily"/>
</dbReference>
<dbReference type="PANTHER" id="PTHR30576">
    <property type="entry name" value="COLANIC BIOSYNTHESIS UDP-GLUCOSE LIPID CARRIER TRANSFERASE"/>
    <property type="match status" value="1"/>
</dbReference>
<feature type="domain" description="Response regulatory" evidence="4">
    <location>
        <begin position="1"/>
        <end position="66"/>
    </location>
</feature>
<dbReference type="OrthoDB" id="9808602at2"/>
<evidence type="ECO:0000313" key="5">
    <source>
        <dbReference type="EMBL" id="RIJ43187.1"/>
    </source>
</evidence>
<keyword evidence="3" id="KW-0472">Membrane</keyword>
<evidence type="ECO:0000313" key="6">
    <source>
        <dbReference type="Proteomes" id="UP000266005"/>
    </source>
</evidence>
<dbReference type="InterPro" id="IPR003362">
    <property type="entry name" value="Bact_transf"/>
</dbReference>
<dbReference type="SUPFAM" id="SSF52172">
    <property type="entry name" value="CheY-like"/>
    <property type="match status" value="1"/>
</dbReference>
<protein>
    <submittedName>
        <fullName evidence="5">Sugar transferase</fullName>
    </submittedName>
</protein>
<dbReference type="EMBL" id="QWGE01000001">
    <property type="protein sequence ID" value="RIJ43187.1"/>
    <property type="molecule type" value="Genomic_DNA"/>
</dbReference>
<dbReference type="PANTHER" id="PTHR30576:SF0">
    <property type="entry name" value="UNDECAPRENYL-PHOSPHATE N-ACETYLGALACTOSAMINYL 1-PHOSPHATE TRANSFERASE-RELATED"/>
    <property type="match status" value="1"/>
</dbReference>
<dbReference type="GO" id="GO:0016780">
    <property type="term" value="F:phosphotransferase activity, for other substituted phosphate groups"/>
    <property type="evidence" value="ECO:0007669"/>
    <property type="project" value="TreeGrafter"/>
</dbReference>
<sequence>MLYSVQEQVPAQSLRKHPYLRHLPVIMLSESITPALKSEALKLGADDLYQRDGLGQEIFIRIQYLVKKHRLLRERKRQQTPKGVKTPVAKRILDILISGTALLLLLPVLSLVALCIKLDSKGPVLYLSKRVGAGYKVFNLYKFRTMRTGADKDIAAMADANMYTKKGSDTAGSMGCPECARLGHACSSMLYISGKQMCERTFLSQKNAAAAFMKFQNDPRITRLGLFLRNTSLDELPQLFNIFLGDMSLVGNRPLPLYEAEKLTTDEYIQRFAAPAGLTGLWQVTKRGKGDLSEEERIQLDIEYAHTYSFWGDVKLILRTFPALLQTENV</sequence>
<dbReference type="PROSITE" id="PS50110">
    <property type="entry name" value="RESPONSE_REGULATORY"/>
    <property type="match status" value="1"/>
</dbReference>
<keyword evidence="5" id="KW-0808">Transferase</keyword>
<comment type="caution">
    <text evidence="5">The sequence shown here is derived from an EMBL/GenBank/DDBJ whole genome shotgun (WGS) entry which is preliminary data.</text>
</comment>
<comment type="similarity">
    <text evidence="1">Belongs to the bacterial sugar transferase family.</text>
</comment>
<dbReference type="Gene3D" id="3.40.50.2300">
    <property type="match status" value="1"/>
</dbReference>
<proteinExistence type="inferred from homology"/>
<accession>A0A399SMI1</accession>
<dbReference type="InterPro" id="IPR001789">
    <property type="entry name" value="Sig_transdc_resp-reg_receiver"/>
</dbReference>
<organism evidence="5 6">
    <name type="scientific">Pontibacter oryzae</name>
    <dbReference type="NCBI Taxonomy" id="2304593"/>
    <lineage>
        <taxon>Bacteria</taxon>
        <taxon>Pseudomonadati</taxon>
        <taxon>Bacteroidota</taxon>
        <taxon>Cytophagia</taxon>
        <taxon>Cytophagales</taxon>
        <taxon>Hymenobacteraceae</taxon>
        <taxon>Pontibacter</taxon>
    </lineage>
</organism>
<dbReference type="Proteomes" id="UP000266005">
    <property type="component" value="Unassembled WGS sequence"/>
</dbReference>
<keyword evidence="3" id="KW-1133">Transmembrane helix</keyword>